<evidence type="ECO:0000313" key="2">
    <source>
        <dbReference type="EnsemblFungi" id="PTTG_04965-t43_1-p1"/>
    </source>
</evidence>
<sequence length="724" mass="80111">MYCQQLPCIIQKLLQELASPSHVSFTNYTWLTHSLTPFRQQPFTSDEQKGLVNHLRTQLFIIKILCYCMSYHWAWHREQLDDNLAKQLVATISFFLKEHQRFKEAAAALGPIGTQPSSININSNTTSNAYEPHRKATLAAANPHLIFGLAPGRDGNKKPIVPSLMVLLAQPPPPELSAQFVHLKRPAQSDIALALRRAIWNWIKTYPNEYAGLVRSNGRLEGAPGVLFNVAHGLSENCKKRACTWPMMSMLLAVCPDIVLKITVGNCNRSQVTARKAAFIESLRKHLKAVKMADVATACCVDLCKAATFFPKTTTKGPGLCLLALNLVSNLNARLLDPAKPFTNANGVVKIPLMSEALAALCKLDMDTLSTPGEQAQERGDNNNGMANWNVKLQELYPAIASSLRHVFMSAVIESNQFHILMCLHSKMMAGKENGQKTEMVRALLNLWTQDCKLAFFVVPAGGRSAPLPGRFSHELNSRLASGADNIDSDDLEMFTHPIVGTAILKALLDSWVFREEEREVLQLLMAYLDRLKEAVECSKRASNGFYGFASKASAADWHIFGHLLRLAVPLGLCTVDHVFEKFPAVLRLCGLNAKLSSVQLLATLQGLPNGGNGLGGRVAQAQRAKLIMCTIASNSPIINPIWDEALRFWKLLLRLVGHRPFEDGSGDTGLYNPLPALRPLSGEGVLFRPLSFPSLLPSPPYLFVYLLHDRFYAVPDRARNVDR</sequence>
<dbReference type="EnsemblFungi" id="PTTG_04965-t43_1">
    <property type="protein sequence ID" value="PTTG_04965-t43_1-p1"/>
    <property type="gene ID" value="PTTG_04965"/>
</dbReference>
<dbReference type="Proteomes" id="UP000005240">
    <property type="component" value="Unassembled WGS sequence"/>
</dbReference>
<dbReference type="EMBL" id="ADAS02000059">
    <property type="protein sequence ID" value="OAV92772.1"/>
    <property type="molecule type" value="Genomic_DNA"/>
</dbReference>
<name>A0A180GKB2_PUCT1</name>
<reference evidence="2 3" key="3">
    <citation type="journal article" date="2017" name="G3 (Bethesda)">
        <title>Comparative analysis highlights variable genome content of wheat rusts and divergence of the mating loci.</title>
        <authorList>
            <person name="Cuomo C.A."/>
            <person name="Bakkeren G."/>
            <person name="Khalil H.B."/>
            <person name="Panwar V."/>
            <person name="Joly D."/>
            <person name="Linning R."/>
            <person name="Sakthikumar S."/>
            <person name="Song X."/>
            <person name="Adiconis X."/>
            <person name="Fan L."/>
            <person name="Goldberg J.M."/>
            <person name="Levin J.Z."/>
            <person name="Young S."/>
            <person name="Zeng Q."/>
            <person name="Anikster Y."/>
            <person name="Bruce M."/>
            <person name="Wang M."/>
            <person name="Yin C."/>
            <person name="McCallum B."/>
            <person name="Szabo L.J."/>
            <person name="Hulbert S."/>
            <person name="Chen X."/>
            <person name="Fellers J.P."/>
        </authorList>
    </citation>
    <scope>NUCLEOTIDE SEQUENCE</scope>
    <source>
        <strain evidence="3">Isolate 1-1 / race 1 (BBBD)</strain>
        <strain evidence="2">isolate 1-1 / race 1 (BBBD)</strain>
    </source>
</reference>
<accession>A0A180GKB2</accession>
<organism evidence="1">
    <name type="scientific">Puccinia triticina (isolate 1-1 / race 1 (BBBD))</name>
    <name type="common">Brown leaf rust fungus</name>
    <dbReference type="NCBI Taxonomy" id="630390"/>
    <lineage>
        <taxon>Eukaryota</taxon>
        <taxon>Fungi</taxon>
        <taxon>Dikarya</taxon>
        <taxon>Basidiomycota</taxon>
        <taxon>Pucciniomycotina</taxon>
        <taxon>Pucciniomycetes</taxon>
        <taxon>Pucciniales</taxon>
        <taxon>Pucciniaceae</taxon>
        <taxon>Puccinia</taxon>
    </lineage>
</organism>
<keyword evidence="3" id="KW-1185">Reference proteome</keyword>
<reference evidence="1" key="1">
    <citation type="submission" date="2009-11" db="EMBL/GenBank/DDBJ databases">
        <authorList>
            <consortium name="The Broad Institute Genome Sequencing Platform"/>
            <person name="Ward D."/>
            <person name="Feldgarden M."/>
            <person name="Earl A."/>
            <person name="Young S.K."/>
            <person name="Zeng Q."/>
            <person name="Koehrsen M."/>
            <person name="Alvarado L."/>
            <person name="Berlin A."/>
            <person name="Bochicchio J."/>
            <person name="Borenstein D."/>
            <person name="Chapman S.B."/>
            <person name="Chen Z."/>
            <person name="Engels R."/>
            <person name="Freedman E."/>
            <person name="Gellesch M."/>
            <person name="Goldberg J."/>
            <person name="Griggs A."/>
            <person name="Gujja S."/>
            <person name="Heilman E."/>
            <person name="Heiman D."/>
            <person name="Hepburn T."/>
            <person name="Howarth C."/>
            <person name="Jen D."/>
            <person name="Larson L."/>
            <person name="Lewis B."/>
            <person name="Mehta T."/>
            <person name="Park D."/>
            <person name="Pearson M."/>
            <person name="Roberts A."/>
            <person name="Saif S."/>
            <person name="Shea T."/>
            <person name="Shenoy N."/>
            <person name="Sisk P."/>
            <person name="Stolte C."/>
            <person name="Sykes S."/>
            <person name="Thomson T."/>
            <person name="Walk T."/>
            <person name="White J."/>
            <person name="Yandava C."/>
            <person name="Izard J."/>
            <person name="Baranova O.V."/>
            <person name="Blanton J.M."/>
            <person name="Tanner A.C."/>
            <person name="Dewhirst F.E."/>
            <person name="Haas B."/>
            <person name="Nusbaum C."/>
            <person name="Birren B."/>
        </authorList>
    </citation>
    <scope>NUCLEOTIDE SEQUENCE [LARGE SCALE GENOMIC DNA]</scope>
    <source>
        <strain evidence="1">1-1 BBBD Race 1</strain>
    </source>
</reference>
<dbReference type="AlphaFoldDB" id="A0A180GKB2"/>
<proteinExistence type="predicted"/>
<dbReference type="OrthoDB" id="2588791at2759"/>
<protein>
    <submittedName>
        <fullName evidence="1 2">Uncharacterized protein</fullName>
    </submittedName>
</protein>
<evidence type="ECO:0000313" key="1">
    <source>
        <dbReference type="EMBL" id="OAV92772.1"/>
    </source>
</evidence>
<gene>
    <name evidence="1" type="ORF">PTTG_04965</name>
</gene>
<reference evidence="1" key="2">
    <citation type="submission" date="2016-05" db="EMBL/GenBank/DDBJ databases">
        <title>Comparative analysis highlights variable genome content of wheat rusts and divergence of the mating loci.</title>
        <authorList>
            <person name="Cuomo C.A."/>
            <person name="Bakkeren G."/>
            <person name="Szabo L."/>
            <person name="Khalil H."/>
            <person name="Joly D."/>
            <person name="Goldberg J."/>
            <person name="Young S."/>
            <person name="Zeng Q."/>
            <person name="Fellers J."/>
        </authorList>
    </citation>
    <scope>NUCLEOTIDE SEQUENCE [LARGE SCALE GENOMIC DNA]</scope>
    <source>
        <strain evidence="1">1-1 BBBD Race 1</strain>
    </source>
</reference>
<reference evidence="2" key="4">
    <citation type="submission" date="2025-05" db="UniProtKB">
        <authorList>
            <consortium name="EnsemblFungi"/>
        </authorList>
    </citation>
    <scope>IDENTIFICATION</scope>
    <source>
        <strain evidence="2">isolate 1-1 / race 1 (BBBD)</strain>
    </source>
</reference>
<dbReference type="VEuPathDB" id="FungiDB:PTTG_04965"/>
<evidence type="ECO:0000313" key="3">
    <source>
        <dbReference type="Proteomes" id="UP000005240"/>
    </source>
</evidence>